<sequence>MEHFTIATEAEKSPDFRRVLWTGEHTQLVIMTIPPGGEIGEEVHEENDQILTFVSGVGEARVSGQTRKIAAGDLVVVPAGRKHNFVNTGPNPLVLYTIYGPPDHADGAVHKTKEEADRLEEAGKDEPPQS</sequence>
<evidence type="ECO:0000259" key="2">
    <source>
        <dbReference type="Pfam" id="PF07883"/>
    </source>
</evidence>
<gene>
    <name evidence="3" type="ORF">FL583_02510</name>
</gene>
<dbReference type="SUPFAM" id="SSF51182">
    <property type="entry name" value="RmlC-like cupins"/>
    <property type="match status" value="1"/>
</dbReference>
<feature type="domain" description="Cupin type-2" evidence="2">
    <location>
        <begin position="30"/>
        <end position="99"/>
    </location>
</feature>
<dbReference type="RefSeq" id="WP_142702813.1">
    <property type="nucleotide sequence ID" value="NZ_VIRS01000002.1"/>
</dbReference>
<name>A0A545B0C0_9ACTN</name>
<evidence type="ECO:0000256" key="1">
    <source>
        <dbReference type="SAM" id="MobiDB-lite"/>
    </source>
</evidence>
<protein>
    <submittedName>
        <fullName evidence="3">Cupin domain-containing protein</fullName>
    </submittedName>
</protein>
<keyword evidence="4" id="KW-1185">Reference proteome</keyword>
<dbReference type="Gene3D" id="2.60.120.10">
    <property type="entry name" value="Jelly Rolls"/>
    <property type="match status" value="1"/>
</dbReference>
<dbReference type="InParanoid" id="A0A545B0C0"/>
<dbReference type="InterPro" id="IPR052538">
    <property type="entry name" value="Flavonoid_dioxygenase-like"/>
</dbReference>
<reference evidence="3 4" key="1">
    <citation type="submission" date="2019-07" db="EMBL/GenBank/DDBJ databases">
        <title>Cryptosporangium phraense sp. nov., isolated from plant litter.</title>
        <authorList>
            <person name="Suriyachadkun C."/>
        </authorList>
    </citation>
    <scope>NUCLEOTIDE SEQUENCE [LARGE SCALE GENOMIC DNA]</scope>
    <source>
        <strain evidence="3 4">A-T 5661</strain>
    </source>
</reference>
<accession>A0A545B0C0</accession>
<evidence type="ECO:0000313" key="3">
    <source>
        <dbReference type="EMBL" id="TQS46285.1"/>
    </source>
</evidence>
<organism evidence="3 4">
    <name type="scientific">Cryptosporangium phraense</name>
    <dbReference type="NCBI Taxonomy" id="2593070"/>
    <lineage>
        <taxon>Bacteria</taxon>
        <taxon>Bacillati</taxon>
        <taxon>Actinomycetota</taxon>
        <taxon>Actinomycetes</taxon>
        <taxon>Cryptosporangiales</taxon>
        <taxon>Cryptosporangiaceae</taxon>
        <taxon>Cryptosporangium</taxon>
    </lineage>
</organism>
<dbReference type="AlphaFoldDB" id="A0A545B0C0"/>
<comment type="caution">
    <text evidence="3">The sequence shown here is derived from an EMBL/GenBank/DDBJ whole genome shotgun (WGS) entry which is preliminary data.</text>
</comment>
<dbReference type="PANTHER" id="PTHR43346">
    <property type="entry name" value="LIGAND BINDING DOMAIN PROTEIN, PUTATIVE (AFU_ORTHOLOGUE AFUA_6G14370)-RELATED"/>
    <property type="match status" value="1"/>
</dbReference>
<dbReference type="EMBL" id="VIRS01000002">
    <property type="protein sequence ID" value="TQS46285.1"/>
    <property type="molecule type" value="Genomic_DNA"/>
</dbReference>
<feature type="region of interest" description="Disordered" evidence="1">
    <location>
        <begin position="104"/>
        <end position="130"/>
    </location>
</feature>
<dbReference type="InterPro" id="IPR014710">
    <property type="entry name" value="RmlC-like_jellyroll"/>
</dbReference>
<proteinExistence type="predicted"/>
<dbReference type="OrthoDB" id="3231985at2"/>
<dbReference type="InterPro" id="IPR011051">
    <property type="entry name" value="RmlC_Cupin_sf"/>
</dbReference>
<dbReference type="CDD" id="cd02223">
    <property type="entry name" value="cupin_Bh2720-like"/>
    <property type="match status" value="1"/>
</dbReference>
<dbReference type="Pfam" id="PF07883">
    <property type="entry name" value="Cupin_2"/>
    <property type="match status" value="1"/>
</dbReference>
<dbReference type="Proteomes" id="UP000317982">
    <property type="component" value="Unassembled WGS sequence"/>
</dbReference>
<dbReference type="InterPro" id="IPR013096">
    <property type="entry name" value="Cupin_2"/>
</dbReference>
<dbReference type="PANTHER" id="PTHR43346:SF1">
    <property type="entry name" value="QUERCETIN 2,3-DIOXYGENASE-RELATED"/>
    <property type="match status" value="1"/>
</dbReference>
<evidence type="ECO:0000313" key="4">
    <source>
        <dbReference type="Proteomes" id="UP000317982"/>
    </source>
</evidence>